<dbReference type="GO" id="GO:0042162">
    <property type="term" value="F:telomeric DNA binding"/>
    <property type="evidence" value="ECO:0007669"/>
    <property type="project" value="TreeGrafter"/>
</dbReference>
<dbReference type="InterPro" id="IPR018834">
    <property type="entry name" value="DNA/RNA-bd_Est1-type"/>
</dbReference>
<protein>
    <recommendedName>
        <fullName evidence="1">Biotin carboxyl carrier protein of acetyl-CoA carboxylase</fullName>
    </recommendedName>
</protein>
<dbReference type="GO" id="GO:0009507">
    <property type="term" value="C:chloroplast"/>
    <property type="evidence" value="ECO:0007669"/>
    <property type="project" value="UniProtKB-SubCell"/>
</dbReference>
<comment type="subcellular location">
    <subcellularLocation>
        <location evidence="1">Plastid</location>
        <location evidence="1">Chloroplast</location>
    </subcellularLocation>
</comment>
<dbReference type="AlphaFoldDB" id="A0A7J7GHZ1"/>
<name>A0A7J7GHZ1_CAMSI</name>
<gene>
    <name evidence="4" type="ORF">HYC85_021547</name>
</gene>
<keyword evidence="1" id="KW-0150">Chloroplast</keyword>
<dbReference type="PANTHER" id="PTHR15696">
    <property type="entry name" value="SMG-7 SUPPRESSOR WITH MORPHOLOGICAL EFFECT ON GENITALIA PROTEIN 7"/>
    <property type="match status" value="1"/>
</dbReference>
<keyword evidence="1" id="KW-0275">Fatty acid biosynthesis</keyword>
<dbReference type="InterPro" id="IPR045153">
    <property type="entry name" value="Est1/Ebs1-like"/>
</dbReference>
<dbReference type="Proteomes" id="UP000593564">
    <property type="component" value="Unassembled WGS sequence"/>
</dbReference>
<keyword evidence="1" id="KW-0444">Lipid biosynthesis</keyword>
<dbReference type="EMBL" id="JACBKZ010000010">
    <property type="protein sequence ID" value="KAF5940380.1"/>
    <property type="molecule type" value="Genomic_DNA"/>
</dbReference>
<dbReference type="UniPathway" id="UPA00094"/>
<comment type="caution">
    <text evidence="4">The sequence shown here is derived from an EMBL/GenBank/DDBJ whole genome shotgun (WGS) entry which is preliminary data.</text>
</comment>
<dbReference type="Gene3D" id="1.25.40.10">
    <property type="entry name" value="Tetratricopeptide repeat domain"/>
    <property type="match status" value="1"/>
</dbReference>
<dbReference type="InterPro" id="IPR001249">
    <property type="entry name" value="AcCoA_biotinCC"/>
</dbReference>
<dbReference type="SUPFAM" id="SSF51230">
    <property type="entry name" value="Single hybrid motif"/>
    <property type="match status" value="1"/>
</dbReference>
<evidence type="ECO:0000256" key="1">
    <source>
        <dbReference type="RuleBase" id="RU364072"/>
    </source>
</evidence>
<evidence type="ECO:0000313" key="5">
    <source>
        <dbReference type="Proteomes" id="UP000593564"/>
    </source>
</evidence>
<keyword evidence="1" id="KW-0443">Lipid metabolism</keyword>
<dbReference type="Gene3D" id="2.40.50.100">
    <property type="match status" value="1"/>
</dbReference>
<evidence type="ECO:0000259" key="3">
    <source>
        <dbReference type="Pfam" id="PF10373"/>
    </source>
</evidence>
<evidence type="ECO:0000313" key="4">
    <source>
        <dbReference type="EMBL" id="KAF5940380.1"/>
    </source>
</evidence>
<reference evidence="4 5" key="2">
    <citation type="submission" date="2020-07" db="EMBL/GenBank/DDBJ databases">
        <title>Genome assembly of wild tea tree DASZ reveals pedigree and selection history of tea varieties.</title>
        <authorList>
            <person name="Zhang W."/>
        </authorList>
    </citation>
    <scope>NUCLEOTIDE SEQUENCE [LARGE SCALE GENOMIC DNA]</scope>
    <source>
        <strain evidence="5">cv. G240</strain>
        <tissue evidence="4">Leaf</tissue>
    </source>
</reference>
<dbReference type="GO" id="GO:0003989">
    <property type="term" value="F:acetyl-CoA carboxylase activity"/>
    <property type="evidence" value="ECO:0007669"/>
    <property type="project" value="InterPro"/>
</dbReference>
<keyword evidence="1" id="KW-0092">Biotin</keyword>
<dbReference type="GO" id="GO:0005697">
    <property type="term" value="C:telomerase holoenzyme complex"/>
    <property type="evidence" value="ECO:0007669"/>
    <property type="project" value="TreeGrafter"/>
</dbReference>
<dbReference type="InterPro" id="IPR000089">
    <property type="entry name" value="Biotin_lipoyl"/>
</dbReference>
<comment type="pathway">
    <text evidence="1">Lipid metabolism; fatty acid biosynthesis.</text>
</comment>
<evidence type="ECO:0000259" key="2">
    <source>
        <dbReference type="Pfam" id="PF00364"/>
    </source>
</evidence>
<dbReference type="Pfam" id="PF00364">
    <property type="entry name" value="Biotin_lipoyl"/>
    <property type="match status" value="1"/>
</dbReference>
<reference evidence="5" key="1">
    <citation type="journal article" date="2020" name="Nat. Commun.">
        <title>Genome assembly of wild tea tree DASZ reveals pedigree and selection history of tea varieties.</title>
        <authorList>
            <person name="Zhang W."/>
            <person name="Zhang Y."/>
            <person name="Qiu H."/>
            <person name="Guo Y."/>
            <person name="Wan H."/>
            <person name="Zhang X."/>
            <person name="Scossa F."/>
            <person name="Alseekh S."/>
            <person name="Zhang Q."/>
            <person name="Wang P."/>
            <person name="Xu L."/>
            <person name="Schmidt M.H."/>
            <person name="Jia X."/>
            <person name="Li D."/>
            <person name="Zhu A."/>
            <person name="Guo F."/>
            <person name="Chen W."/>
            <person name="Ni D."/>
            <person name="Usadel B."/>
            <person name="Fernie A.R."/>
            <person name="Wen W."/>
        </authorList>
    </citation>
    <scope>NUCLEOTIDE SEQUENCE [LARGE SCALE GENOMIC DNA]</scope>
    <source>
        <strain evidence="5">cv. G240</strain>
    </source>
</reference>
<accession>A0A7J7GHZ1</accession>
<dbReference type="InterPro" id="IPR011990">
    <property type="entry name" value="TPR-like_helical_dom_sf"/>
</dbReference>
<comment type="function">
    <text evidence="1">This protein is a component of the acetyl coenzyme A carboxylase complex; first, biotin carboxylase catalyzes the carboxylation of the carrier protein and then the transcarboxylase transfers the carboxyl group to form malonyl-CoA.</text>
</comment>
<dbReference type="Pfam" id="PF10373">
    <property type="entry name" value="EST1_DNA_bind"/>
    <property type="match status" value="1"/>
</dbReference>
<feature type="domain" description="DNA/RNA-binding" evidence="3">
    <location>
        <begin position="187"/>
        <end position="264"/>
    </location>
</feature>
<dbReference type="CDD" id="cd06850">
    <property type="entry name" value="biotinyl_domain"/>
    <property type="match status" value="1"/>
</dbReference>
<keyword evidence="1" id="KW-0934">Plastid</keyword>
<keyword evidence="5" id="KW-1185">Reference proteome</keyword>
<dbReference type="GO" id="GO:0009317">
    <property type="term" value="C:acetyl-CoA carboxylase complex"/>
    <property type="evidence" value="ECO:0007669"/>
    <property type="project" value="InterPro"/>
</dbReference>
<dbReference type="PRINTS" id="PR01071">
    <property type="entry name" value="ACOABIOTINCC"/>
</dbReference>
<feature type="domain" description="Lipoyl-binding" evidence="2">
    <location>
        <begin position="16"/>
        <end position="52"/>
    </location>
</feature>
<sequence length="276" mass="32438">MQKDQYHPVWGHIESYTAGKEKRKQLVGDEIQKGQVVCVIEAMKLMNEIEVTNAEKQLWTFIHSKGLLQTEVHDLYLKGWNFKTLNFLYGSFTISILMNFIKELGKLLQNSESTNSSTLLNVANLQSNRDCHMERFKVFLSEATEFYQYLITKLKRRYVLPEDPFDLARYRELCKKLDFSRRDWSVATTYYFKATLVWLDSGNPQNQLLLALLATYVGDDYIAQYHCIRSLAIKQPFRDAWDNLILLFEKNRSSHLHSLSKEAHFNFSIHLKEVPH</sequence>
<dbReference type="SUPFAM" id="SSF48452">
    <property type="entry name" value="TPR-like"/>
    <property type="match status" value="1"/>
</dbReference>
<dbReference type="GO" id="GO:0000184">
    <property type="term" value="P:nuclear-transcribed mRNA catabolic process, nonsense-mediated decay"/>
    <property type="evidence" value="ECO:0007669"/>
    <property type="project" value="TreeGrafter"/>
</dbReference>
<dbReference type="GO" id="GO:0006633">
    <property type="term" value="P:fatty acid biosynthetic process"/>
    <property type="evidence" value="ECO:0007669"/>
    <property type="project" value="UniProtKB-UniPathway"/>
</dbReference>
<keyword evidence="1" id="KW-0276">Fatty acid metabolism</keyword>
<dbReference type="InterPro" id="IPR011053">
    <property type="entry name" value="Single_hybrid_motif"/>
</dbReference>
<dbReference type="PANTHER" id="PTHR15696:SF0">
    <property type="entry name" value="TELOMERASE-BINDING PROTEIN EST1A"/>
    <property type="match status" value="1"/>
</dbReference>
<organism evidence="4 5">
    <name type="scientific">Camellia sinensis</name>
    <name type="common">Tea plant</name>
    <name type="synonym">Thea sinensis</name>
    <dbReference type="NCBI Taxonomy" id="4442"/>
    <lineage>
        <taxon>Eukaryota</taxon>
        <taxon>Viridiplantae</taxon>
        <taxon>Streptophyta</taxon>
        <taxon>Embryophyta</taxon>
        <taxon>Tracheophyta</taxon>
        <taxon>Spermatophyta</taxon>
        <taxon>Magnoliopsida</taxon>
        <taxon>eudicotyledons</taxon>
        <taxon>Gunneridae</taxon>
        <taxon>Pentapetalae</taxon>
        <taxon>asterids</taxon>
        <taxon>Ericales</taxon>
        <taxon>Theaceae</taxon>
        <taxon>Camellia</taxon>
    </lineage>
</organism>
<proteinExistence type="predicted"/>
<dbReference type="GO" id="GO:0070034">
    <property type="term" value="F:telomerase RNA binding"/>
    <property type="evidence" value="ECO:0007669"/>
    <property type="project" value="TreeGrafter"/>
</dbReference>